<dbReference type="Proteomes" id="UP000243081">
    <property type="component" value="Unassembled WGS sequence"/>
</dbReference>
<protein>
    <submittedName>
        <fullName evidence="1">Uncharacterized protein</fullName>
    </submittedName>
</protein>
<organism evidence="1 2">
    <name type="scientific">Cordyceps confragosa</name>
    <name type="common">Lecanicillium lecanii</name>
    <dbReference type="NCBI Taxonomy" id="2714763"/>
    <lineage>
        <taxon>Eukaryota</taxon>
        <taxon>Fungi</taxon>
        <taxon>Dikarya</taxon>
        <taxon>Ascomycota</taxon>
        <taxon>Pezizomycotina</taxon>
        <taxon>Sordariomycetes</taxon>
        <taxon>Hypocreomycetidae</taxon>
        <taxon>Hypocreales</taxon>
        <taxon>Cordycipitaceae</taxon>
        <taxon>Akanthomyces</taxon>
    </lineage>
</organism>
<dbReference type="EMBL" id="LUKN01000456">
    <property type="protein sequence ID" value="OAR02892.1"/>
    <property type="molecule type" value="Genomic_DNA"/>
</dbReference>
<accession>A0A179IM05</accession>
<comment type="caution">
    <text evidence="1">The sequence shown here is derived from an EMBL/GenBank/DDBJ whole genome shotgun (WGS) entry which is preliminary data.</text>
</comment>
<evidence type="ECO:0000313" key="1">
    <source>
        <dbReference type="EMBL" id="OAR02892.1"/>
    </source>
</evidence>
<evidence type="ECO:0000313" key="2">
    <source>
        <dbReference type="Proteomes" id="UP000243081"/>
    </source>
</evidence>
<proteinExistence type="predicted"/>
<sequence>MQSMKAVLKTLASSTITAAKDITNDSITTFAKAAYSRSGDAVKDGAATALRGLLTSSHSSAAAAVQSGIGNVVGSSVFATLQSAAAGGYDVAAVNTAVQAAGAVIASAGGVMGKSK</sequence>
<dbReference type="OrthoDB" id="440424at2759"/>
<keyword evidence="2" id="KW-1185">Reference proteome</keyword>
<reference evidence="1 2" key="1">
    <citation type="submission" date="2016-03" db="EMBL/GenBank/DDBJ databases">
        <title>Fine-scale spatial genetic structure of a fungal parasite of coffee scale insects.</title>
        <authorList>
            <person name="Jackson D."/>
            <person name="Zemenick K.A."/>
            <person name="Malloure B."/>
            <person name="Quandt C.A."/>
            <person name="James T.Y."/>
        </authorList>
    </citation>
    <scope>NUCLEOTIDE SEQUENCE [LARGE SCALE GENOMIC DNA]</scope>
    <source>
        <strain evidence="1 2">UM487</strain>
    </source>
</reference>
<dbReference type="AlphaFoldDB" id="A0A179IM05"/>
<gene>
    <name evidence="1" type="ORF">LLEC1_07534</name>
</gene>
<name>A0A179IM05_CORDF</name>